<evidence type="ECO:0000313" key="2">
    <source>
        <dbReference type="EMBL" id="MEK0086230.1"/>
    </source>
</evidence>
<comment type="caution">
    <text evidence="2">The sequence shown here is derived from an EMBL/GenBank/DDBJ whole genome shotgun (WGS) entry which is preliminary data.</text>
</comment>
<dbReference type="EMBL" id="JBBLZC010000098">
    <property type="protein sequence ID" value="MEK0086230.1"/>
    <property type="molecule type" value="Genomic_DNA"/>
</dbReference>
<protein>
    <submittedName>
        <fullName evidence="2">Uncharacterized protein</fullName>
    </submittedName>
</protein>
<name>A0ABU8XYF0_9PROT</name>
<dbReference type="Proteomes" id="UP001375743">
    <property type="component" value="Unassembled WGS sequence"/>
</dbReference>
<feature type="transmembrane region" description="Helical" evidence="1">
    <location>
        <begin position="93"/>
        <end position="115"/>
    </location>
</feature>
<evidence type="ECO:0000256" key="1">
    <source>
        <dbReference type="SAM" id="Phobius"/>
    </source>
</evidence>
<feature type="non-terminal residue" evidence="2">
    <location>
        <position position="1"/>
    </location>
</feature>
<gene>
    <name evidence="2" type="ORF">U1T56_24100</name>
</gene>
<accession>A0ABU8XYF0</accession>
<keyword evidence="1" id="KW-0472">Membrane</keyword>
<evidence type="ECO:0000313" key="3">
    <source>
        <dbReference type="Proteomes" id="UP001375743"/>
    </source>
</evidence>
<organism evidence="2 3">
    <name type="scientific">Benzoatithermus flavus</name>
    <dbReference type="NCBI Taxonomy" id="3108223"/>
    <lineage>
        <taxon>Bacteria</taxon>
        <taxon>Pseudomonadati</taxon>
        <taxon>Pseudomonadota</taxon>
        <taxon>Alphaproteobacteria</taxon>
        <taxon>Geminicoccales</taxon>
        <taxon>Geminicoccaceae</taxon>
        <taxon>Benzoatithermus</taxon>
    </lineage>
</organism>
<keyword evidence="1" id="KW-1133">Transmembrane helix</keyword>
<keyword evidence="3" id="KW-1185">Reference proteome</keyword>
<proteinExistence type="predicted"/>
<reference evidence="2 3" key="1">
    <citation type="submission" date="2024-01" db="EMBL/GenBank/DDBJ databases">
        <title>Multi-omics insights into the function and evolution of sodium benzoate biodegradation pathways in Benzoatithermus flavus gen. nov., sp. nov. from hot spring.</title>
        <authorList>
            <person name="Hu C.-J."/>
            <person name="Li W.-J."/>
        </authorList>
    </citation>
    <scope>NUCLEOTIDE SEQUENCE [LARGE SCALE GENOMIC DNA]</scope>
    <source>
        <strain evidence="2 3">SYSU G07066</strain>
    </source>
</reference>
<keyword evidence="1" id="KW-0812">Transmembrane</keyword>
<sequence length="117" mass="12041">VKTLGAESSPPQVETIMAADAAPAQEDAGVMVVGLPDAANGRAEHSVDGGRLVAAAVCVVLLRSSLCCSIGDDISIRHIWRKEGKEGWQMDDLMTRLLAVAGVAVCVGLLFLVGANG</sequence>